<reference evidence="1 2" key="1">
    <citation type="submission" date="2020-11" db="EMBL/GenBank/DDBJ databases">
        <authorList>
            <person name="Wallbank WR R."/>
            <person name="Pardo Diaz C."/>
            <person name="Kozak K."/>
            <person name="Martin S."/>
            <person name="Jiggins C."/>
            <person name="Moest M."/>
            <person name="Warren A I."/>
            <person name="Generalovic N T."/>
            <person name="Byers J.R.P. K."/>
            <person name="Montejo-Kovacevich G."/>
            <person name="Yen C E."/>
        </authorList>
    </citation>
    <scope>NUCLEOTIDE SEQUENCE [LARGE SCALE GENOMIC DNA]</scope>
</reference>
<dbReference type="Proteomes" id="UP000594454">
    <property type="component" value="Chromosome 4"/>
</dbReference>
<dbReference type="AlphaFoldDB" id="A0A7R8YVP0"/>
<proteinExistence type="predicted"/>
<dbReference type="Gene3D" id="3.80.10.10">
    <property type="entry name" value="Ribonuclease Inhibitor"/>
    <property type="match status" value="1"/>
</dbReference>
<accession>A0A7R8YVP0</accession>
<dbReference type="EMBL" id="LR899012">
    <property type="protein sequence ID" value="CAD7087032.1"/>
    <property type="molecule type" value="Genomic_DNA"/>
</dbReference>
<evidence type="ECO:0000313" key="2">
    <source>
        <dbReference type="Proteomes" id="UP000594454"/>
    </source>
</evidence>
<organism evidence="1 2">
    <name type="scientific">Hermetia illucens</name>
    <name type="common">Black soldier fly</name>
    <dbReference type="NCBI Taxonomy" id="343691"/>
    <lineage>
        <taxon>Eukaryota</taxon>
        <taxon>Metazoa</taxon>
        <taxon>Ecdysozoa</taxon>
        <taxon>Arthropoda</taxon>
        <taxon>Hexapoda</taxon>
        <taxon>Insecta</taxon>
        <taxon>Pterygota</taxon>
        <taxon>Neoptera</taxon>
        <taxon>Endopterygota</taxon>
        <taxon>Diptera</taxon>
        <taxon>Brachycera</taxon>
        <taxon>Stratiomyomorpha</taxon>
        <taxon>Stratiomyidae</taxon>
        <taxon>Hermetiinae</taxon>
        <taxon>Hermetia</taxon>
    </lineage>
</organism>
<protein>
    <recommendedName>
        <fullName evidence="3">F-box domain-containing protein</fullName>
    </recommendedName>
</protein>
<dbReference type="OrthoDB" id="549243at2759"/>
<dbReference type="InParanoid" id="A0A7R8YVP0"/>
<dbReference type="InterPro" id="IPR032675">
    <property type="entry name" value="LRR_dom_sf"/>
</dbReference>
<gene>
    <name evidence="1" type="ORF">HERILL_LOCUS9760</name>
</gene>
<dbReference type="SUPFAM" id="SSF52047">
    <property type="entry name" value="RNI-like"/>
    <property type="match status" value="1"/>
</dbReference>
<sequence>MRIFDLSTEILMGILRSLRIEDQISVAGVCTRFAKLICPLIEKQVVRVETVLQSLPSGITQFLSVCGKSIKHIVFADDSTLEWFDLFAKYCSHLEEVEVVKVNDGYYWKKLSEFFKNCAKLLVVKVAYCCLDEDTQLIVFRSLPQVRNLVGLKLFFCDHINPEYFKNMLEANEKLKEIYITGCLSLVDEIVFHALGNNENIERISLDIEFFAESEVFPEFPKLKHITILPSSSGFSHDSAVTDSLNKFFGDHSATLESMDLGFWNFTDVTEWPTFERLTKLAITNAVHLEDDLLRKIGEACKLLEEADLMQSTDNVTGEGLLRFIGVSKNLTYLKLWAFEPYDEELLMRIYKIKRTMRSVLTIACNNSKWKEMLRSQDAQYSDLRTYLTVISSDLVLWN</sequence>
<evidence type="ECO:0008006" key="3">
    <source>
        <dbReference type="Google" id="ProtNLM"/>
    </source>
</evidence>
<evidence type="ECO:0000313" key="1">
    <source>
        <dbReference type="EMBL" id="CAD7087032.1"/>
    </source>
</evidence>
<name>A0A7R8YVP0_HERIL</name>
<keyword evidence="2" id="KW-1185">Reference proteome</keyword>